<dbReference type="AlphaFoldDB" id="A0AAX0U1M9"/>
<dbReference type="Proteomes" id="UP000231878">
    <property type="component" value="Unassembled WGS sequence"/>
</dbReference>
<protein>
    <submittedName>
        <fullName evidence="1">Uncharacterized protein</fullName>
    </submittedName>
</protein>
<evidence type="ECO:0000313" key="1">
    <source>
        <dbReference type="EMBL" id="PJO62237.1"/>
    </source>
</evidence>
<dbReference type="EMBL" id="PHRB01000050">
    <property type="protein sequence ID" value="PJO62237.1"/>
    <property type="molecule type" value="Genomic_DNA"/>
</dbReference>
<name>A0AAX0U1M9_BURPE</name>
<reference evidence="1 2" key="1">
    <citation type="submission" date="2017-11" db="EMBL/GenBank/DDBJ databases">
        <title>Molecular characterization of Burkholderia pseudomallei and closely related isolates from Vietnam.</title>
        <authorList>
            <person name="Ustinov D.V."/>
            <person name="Antonov A.S."/>
            <person name="Avdusheva E.F."/>
            <person name="Shpak I.M."/>
            <person name="Zakharova I.B."/>
            <person name="Thi L.A."/>
            <person name="Teteryatnikova N."/>
            <person name="Lopasteyskaya Y.A."/>
            <person name="Kuzyutina J.A."/>
            <person name="Ngo T.N."/>
            <person name="Victorov D.V."/>
        </authorList>
    </citation>
    <scope>NUCLEOTIDE SEQUENCE [LARGE SCALE GENOMIC DNA]</scope>
    <source>
        <strain evidence="1 2">V1512</strain>
    </source>
</reference>
<accession>A0AAX0U1M9</accession>
<evidence type="ECO:0000313" key="2">
    <source>
        <dbReference type="Proteomes" id="UP000231878"/>
    </source>
</evidence>
<sequence>MIDEFERRVRSACSVGVFDRRVRSMRSFGVFVRRGPPVGPHHPGGDRRPGGFWAACRARRRRAVPA</sequence>
<proteinExistence type="predicted"/>
<comment type="caution">
    <text evidence="1">The sequence shown here is derived from an EMBL/GenBank/DDBJ whole genome shotgun (WGS) entry which is preliminary data.</text>
</comment>
<organism evidence="1 2">
    <name type="scientific">Burkholderia pseudomallei</name>
    <name type="common">Pseudomonas pseudomallei</name>
    <dbReference type="NCBI Taxonomy" id="28450"/>
    <lineage>
        <taxon>Bacteria</taxon>
        <taxon>Pseudomonadati</taxon>
        <taxon>Pseudomonadota</taxon>
        <taxon>Betaproteobacteria</taxon>
        <taxon>Burkholderiales</taxon>
        <taxon>Burkholderiaceae</taxon>
        <taxon>Burkholderia</taxon>
        <taxon>pseudomallei group</taxon>
    </lineage>
</organism>
<gene>
    <name evidence="1" type="ORF">CWD88_32190</name>
</gene>